<reference evidence="2" key="1">
    <citation type="submission" date="2014-09" db="EMBL/GenBank/DDBJ databases">
        <authorList>
            <person name="Magalhaes I.L.F."/>
            <person name="Oliveira U."/>
            <person name="Santos F.R."/>
            <person name="Vidigal T.H.D.A."/>
            <person name="Brescovit A.D."/>
            <person name="Santos A.J."/>
        </authorList>
    </citation>
    <scope>NUCLEOTIDE SEQUENCE</scope>
    <source>
        <tissue evidence="2">Shoot tissue taken approximately 20 cm above the soil surface</tissue>
    </source>
</reference>
<name>A0A0A8ZR33_ARUDO</name>
<accession>A0A0A8ZR33</accession>
<evidence type="ECO:0000313" key="2">
    <source>
        <dbReference type="EMBL" id="JAD37307.1"/>
    </source>
</evidence>
<dbReference type="EMBL" id="GBRH01260588">
    <property type="protein sequence ID" value="JAD37307.1"/>
    <property type="molecule type" value="Transcribed_RNA"/>
</dbReference>
<feature type="compositionally biased region" description="Low complexity" evidence="1">
    <location>
        <begin position="139"/>
        <end position="158"/>
    </location>
</feature>
<sequence>MSVPTGQRLTFLAATSNPAESAHPDQETGRHAAAGGQAVATRQPEQHAVAGTEPTAAMAGGWRRRAVARRRGRGVEGEAHWGAAELQARPAWVGGGRSSERESGGWRCSAAGKEEGGGAAGEGWGSTSPWLPQLDQGSRRGAAASSQGGSVGRSAVRGLRWSRG</sequence>
<proteinExistence type="predicted"/>
<feature type="region of interest" description="Disordered" evidence="1">
    <location>
        <begin position="92"/>
        <end position="164"/>
    </location>
</feature>
<reference evidence="2" key="2">
    <citation type="journal article" date="2015" name="Data Brief">
        <title>Shoot transcriptome of the giant reed, Arundo donax.</title>
        <authorList>
            <person name="Barrero R.A."/>
            <person name="Guerrero F.D."/>
            <person name="Moolhuijzen P."/>
            <person name="Goolsby J.A."/>
            <person name="Tidwell J."/>
            <person name="Bellgard S.E."/>
            <person name="Bellgard M.I."/>
        </authorList>
    </citation>
    <scope>NUCLEOTIDE SEQUENCE</scope>
    <source>
        <tissue evidence="2">Shoot tissue taken approximately 20 cm above the soil surface</tissue>
    </source>
</reference>
<feature type="region of interest" description="Disordered" evidence="1">
    <location>
        <begin position="1"/>
        <end position="64"/>
    </location>
</feature>
<feature type="compositionally biased region" description="Polar residues" evidence="1">
    <location>
        <begin position="1"/>
        <end position="19"/>
    </location>
</feature>
<organism evidence="2">
    <name type="scientific">Arundo donax</name>
    <name type="common">Giant reed</name>
    <name type="synonym">Donax arundinaceus</name>
    <dbReference type="NCBI Taxonomy" id="35708"/>
    <lineage>
        <taxon>Eukaryota</taxon>
        <taxon>Viridiplantae</taxon>
        <taxon>Streptophyta</taxon>
        <taxon>Embryophyta</taxon>
        <taxon>Tracheophyta</taxon>
        <taxon>Spermatophyta</taxon>
        <taxon>Magnoliopsida</taxon>
        <taxon>Liliopsida</taxon>
        <taxon>Poales</taxon>
        <taxon>Poaceae</taxon>
        <taxon>PACMAD clade</taxon>
        <taxon>Arundinoideae</taxon>
        <taxon>Arundineae</taxon>
        <taxon>Arundo</taxon>
    </lineage>
</organism>
<dbReference type="AlphaFoldDB" id="A0A0A8ZR33"/>
<protein>
    <submittedName>
        <fullName evidence="2">Uncharacterized protein</fullName>
    </submittedName>
</protein>
<evidence type="ECO:0000256" key="1">
    <source>
        <dbReference type="SAM" id="MobiDB-lite"/>
    </source>
</evidence>